<name>A0A6J4K9A0_9CHLR</name>
<gene>
    <name evidence="10" type="primary">atpG</name>
    <name evidence="11" type="ORF">AVDCRST_MAG77-5507</name>
</gene>
<protein>
    <recommendedName>
        <fullName evidence="10">ATP synthase gamma chain</fullName>
    </recommendedName>
    <alternativeName>
        <fullName evidence="10">ATP synthase F1 sector gamma subunit</fullName>
    </alternativeName>
    <alternativeName>
        <fullName evidence="10">F-ATPase gamma subunit</fullName>
    </alternativeName>
</protein>
<keyword evidence="8 10" id="KW-0139">CF(1)</keyword>
<evidence type="ECO:0000256" key="4">
    <source>
        <dbReference type="ARBA" id="ARBA00022448"/>
    </source>
</evidence>
<keyword evidence="7 10" id="KW-0472">Membrane</keyword>
<dbReference type="GO" id="GO:0042777">
    <property type="term" value="P:proton motive force-driven plasma membrane ATP synthesis"/>
    <property type="evidence" value="ECO:0007669"/>
    <property type="project" value="UniProtKB-UniRule"/>
</dbReference>
<keyword evidence="9 10" id="KW-0066">ATP synthesis</keyword>
<comment type="function">
    <text evidence="1 10">Produces ATP from ADP in the presence of a proton gradient across the membrane. The gamma chain is believed to be important in regulating ATPase activity and the flow of protons through the CF(0) complex.</text>
</comment>
<keyword evidence="4 10" id="KW-0813">Transport</keyword>
<dbReference type="GO" id="GO:0046933">
    <property type="term" value="F:proton-transporting ATP synthase activity, rotational mechanism"/>
    <property type="evidence" value="ECO:0007669"/>
    <property type="project" value="UniProtKB-UniRule"/>
</dbReference>
<comment type="subcellular location">
    <subcellularLocation>
        <location evidence="10">Cell membrane</location>
        <topology evidence="10">Peripheral membrane protein</topology>
    </subcellularLocation>
    <subcellularLocation>
        <location evidence="2">Membrane</location>
        <topology evidence="2">Peripheral membrane protein</topology>
    </subcellularLocation>
</comment>
<comment type="subunit">
    <text evidence="10">F-type ATPases have 2 components, CF(1) - the catalytic core - and CF(0) - the membrane proton channel. CF(1) has five subunits: alpha(3), beta(3), gamma(1), delta(1), epsilon(1). CF(0) has three main subunits: a, b and c.</text>
</comment>
<proteinExistence type="inferred from homology"/>
<evidence type="ECO:0000256" key="5">
    <source>
        <dbReference type="ARBA" id="ARBA00022781"/>
    </source>
</evidence>
<sequence length="307" mass="33958">MATAREIRRRMASVKNIRQITKAMELIAVTRLRRAQQRVLASRPYADKMRQVLSDLVESIMPDAPDAGAVAQDGSGEAPLHALLDRRPTIQRVGAIVLTTDRGLCGALNANTIRTALQFTYDQQNQGRQVDLVVVGRKGLQAMRRQSVNVIAEFSQLGDQPDIAKVAPIARLAVDAFNGRQMDEVVFIYPRFISTLRQEPTVVPLLPIEPPRHEEGETATAIDYIYEPSPREVLASLLPRFVEMQVYQAVLELTASEFSARMVAMRNASDNAGELINDLQLGYNKARQATITREIIEISAGAAAGRQ</sequence>
<dbReference type="PRINTS" id="PR00126">
    <property type="entry name" value="ATPASEGAMMA"/>
</dbReference>
<dbReference type="GO" id="GO:0016787">
    <property type="term" value="F:hydrolase activity"/>
    <property type="evidence" value="ECO:0007669"/>
    <property type="project" value="UniProtKB-KW"/>
</dbReference>
<evidence type="ECO:0000256" key="10">
    <source>
        <dbReference type="HAMAP-Rule" id="MF_00815"/>
    </source>
</evidence>
<keyword evidence="11" id="KW-0378">Hydrolase</keyword>
<dbReference type="SUPFAM" id="SSF52943">
    <property type="entry name" value="ATP synthase (F1-ATPase), gamma subunit"/>
    <property type="match status" value="1"/>
</dbReference>
<evidence type="ECO:0000256" key="6">
    <source>
        <dbReference type="ARBA" id="ARBA00023065"/>
    </source>
</evidence>
<comment type="similarity">
    <text evidence="3 10">Belongs to the ATPase gamma chain family.</text>
</comment>
<dbReference type="InterPro" id="IPR035968">
    <property type="entry name" value="ATP_synth_F1_ATPase_gsu"/>
</dbReference>
<dbReference type="GO" id="GO:0045259">
    <property type="term" value="C:proton-transporting ATP synthase complex"/>
    <property type="evidence" value="ECO:0007669"/>
    <property type="project" value="UniProtKB-KW"/>
</dbReference>
<evidence type="ECO:0000256" key="1">
    <source>
        <dbReference type="ARBA" id="ARBA00003456"/>
    </source>
</evidence>
<dbReference type="Gene3D" id="1.10.287.80">
    <property type="entry name" value="ATP synthase, gamma subunit, helix hairpin domain"/>
    <property type="match status" value="2"/>
</dbReference>
<keyword evidence="5 10" id="KW-0375">Hydrogen ion transport</keyword>
<dbReference type="InterPro" id="IPR000131">
    <property type="entry name" value="ATP_synth_F1_gsu"/>
</dbReference>
<organism evidence="11">
    <name type="scientific">uncultured Chloroflexota bacterium</name>
    <dbReference type="NCBI Taxonomy" id="166587"/>
    <lineage>
        <taxon>Bacteria</taxon>
        <taxon>Bacillati</taxon>
        <taxon>Chloroflexota</taxon>
        <taxon>environmental samples</taxon>
    </lineage>
</organism>
<dbReference type="PANTHER" id="PTHR11693:SF22">
    <property type="entry name" value="ATP SYNTHASE SUBUNIT GAMMA, MITOCHONDRIAL"/>
    <property type="match status" value="1"/>
</dbReference>
<evidence type="ECO:0000256" key="7">
    <source>
        <dbReference type="ARBA" id="ARBA00023136"/>
    </source>
</evidence>
<evidence type="ECO:0000256" key="8">
    <source>
        <dbReference type="ARBA" id="ARBA00023196"/>
    </source>
</evidence>
<accession>A0A6J4K9A0</accession>
<dbReference type="PROSITE" id="PS00153">
    <property type="entry name" value="ATPASE_GAMMA"/>
    <property type="match status" value="1"/>
</dbReference>
<evidence type="ECO:0000256" key="2">
    <source>
        <dbReference type="ARBA" id="ARBA00004170"/>
    </source>
</evidence>
<evidence type="ECO:0000256" key="3">
    <source>
        <dbReference type="ARBA" id="ARBA00007681"/>
    </source>
</evidence>
<reference evidence="11" key="1">
    <citation type="submission" date="2020-02" db="EMBL/GenBank/DDBJ databases">
        <authorList>
            <person name="Meier V. D."/>
        </authorList>
    </citation>
    <scope>NUCLEOTIDE SEQUENCE</scope>
    <source>
        <strain evidence="11">AVDCRST_MAG77</strain>
    </source>
</reference>
<keyword evidence="10" id="KW-1003">Cell membrane</keyword>
<evidence type="ECO:0000313" key="11">
    <source>
        <dbReference type="EMBL" id="CAA9299490.1"/>
    </source>
</evidence>
<dbReference type="EMBL" id="CADCTC010000287">
    <property type="protein sequence ID" value="CAA9299490.1"/>
    <property type="molecule type" value="Genomic_DNA"/>
</dbReference>
<dbReference type="GO" id="GO:0005524">
    <property type="term" value="F:ATP binding"/>
    <property type="evidence" value="ECO:0007669"/>
    <property type="project" value="UniProtKB-UniRule"/>
</dbReference>
<dbReference type="PANTHER" id="PTHR11693">
    <property type="entry name" value="ATP SYNTHASE GAMMA CHAIN"/>
    <property type="match status" value="1"/>
</dbReference>
<dbReference type="CDD" id="cd12151">
    <property type="entry name" value="F1-ATPase_gamma"/>
    <property type="match status" value="1"/>
</dbReference>
<evidence type="ECO:0000256" key="9">
    <source>
        <dbReference type="ARBA" id="ARBA00023310"/>
    </source>
</evidence>
<keyword evidence="6 10" id="KW-0406">Ion transport</keyword>
<dbReference type="Gene3D" id="3.40.1380.10">
    <property type="match status" value="1"/>
</dbReference>
<dbReference type="HAMAP" id="MF_00815">
    <property type="entry name" value="ATP_synth_gamma_bact"/>
    <property type="match status" value="1"/>
</dbReference>
<dbReference type="AlphaFoldDB" id="A0A6J4K9A0"/>
<dbReference type="Pfam" id="PF00231">
    <property type="entry name" value="ATP-synt"/>
    <property type="match status" value="1"/>
</dbReference>
<dbReference type="GO" id="GO:0005886">
    <property type="term" value="C:plasma membrane"/>
    <property type="evidence" value="ECO:0007669"/>
    <property type="project" value="UniProtKB-SubCell"/>
</dbReference>
<dbReference type="NCBIfam" id="TIGR01146">
    <property type="entry name" value="ATPsyn_F1gamma"/>
    <property type="match status" value="1"/>
</dbReference>
<dbReference type="InterPro" id="IPR023632">
    <property type="entry name" value="ATP_synth_F1_gsu_CS"/>
</dbReference>